<dbReference type="Gene3D" id="6.10.280.50">
    <property type="match status" value="1"/>
</dbReference>
<name>A0A077AX38_9PROT</name>
<evidence type="ECO:0000313" key="2">
    <source>
        <dbReference type="Proteomes" id="UP000028926"/>
    </source>
</evidence>
<dbReference type="STRING" id="91604.ID47_11090"/>
<sequence>MGVDPETFVALHHKLEALKKKHAELEIHIQSSFQDPARDDLAVHRLKREKLALKDQMAKVEAMMVPDIIA</sequence>
<dbReference type="OrthoDB" id="7869924at2"/>
<dbReference type="KEGG" id="paca:ID47_11090"/>
<organism evidence="1 2">
    <name type="scientific">Candidatus Odyssella acanthamoebae</name>
    <dbReference type="NCBI Taxonomy" id="91604"/>
    <lineage>
        <taxon>Bacteria</taxon>
        <taxon>Pseudomonadati</taxon>
        <taxon>Pseudomonadota</taxon>
        <taxon>Alphaproteobacteria</taxon>
        <taxon>Holosporales</taxon>
        <taxon>Candidatus Paracaedibacteraceae</taxon>
        <taxon>Candidatus Odyssella</taxon>
    </lineage>
</organism>
<dbReference type="HOGENOM" id="CLU_175516_1_0_5"/>
<dbReference type="EMBL" id="CP008941">
    <property type="protein sequence ID" value="AIK97156.1"/>
    <property type="molecule type" value="Genomic_DNA"/>
</dbReference>
<reference evidence="1 2" key="1">
    <citation type="submission" date="2014-07" db="EMBL/GenBank/DDBJ databases">
        <title>Comparative genomic insights into amoeba endosymbionts belonging to the families of Holosporaceae and Candidatus Midichloriaceae within Rickettsiales.</title>
        <authorList>
            <person name="Wang Z."/>
            <person name="Wu M."/>
        </authorList>
    </citation>
    <scope>NUCLEOTIDE SEQUENCE [LARGE SCALE GENOMIC DNA]</scope>
    <source>
        <strain evidence="1">PRA3</strain>
    </source>
</reference>
<dbReference type="Proteomes" id="UP000028926">
    <property type="component" value="Chromosome"/>
</dbReference>
<dbReference type="eggNOG" id="ENOG5031945">
    <property type="taxonomic scope" value="Bacteria"/>
</dbReference>
<keyword evidence="2" id="KW-1185">Reference proteome</keyword>
<dbReference type="InterPro" id="IPR038444">
    <property type="entry name" value="DUF465_sf"/>
</dbReference>
<dbReference type="AlphaFoldDB" id="A0A077AX38"/>
<dbReference type="InterPro" id="IPR007420">
    <property type="entry name" value="DUF465"/>
</dbReference>
<evidence type="ECO:0008006" key="3">
    <source>
        <dbReference type="Google" id="ProtNLM"/>
    </source>
</evidence>
<protein>
    <recommendedName>
        <fullName evidence="3">DUF465 domain-containing protein</fullName>
    </recommendedName>
</protein>
<dbReference type="Pfam" id="PF04325">
    <property type="entry name" value="DUF465"/>
    <property type="match status" value="1"/>
</dbReference>
<dbReference type="RefSeq" id="WP_038466327.1">
    <property type="nucleotide sequence ID" value="NZ_CP008941.1"/>
</dbReference>
<evidence type="ECO:0000313" key="1">
    <source>
        <dbReference type="EMBL" id="AIK97156.1"/>
    </source>
</evidence>
<proteinExistence type="predicted"/>
<gene>
    <name evidence="1" type="ORF">ID47_11090</name>
</gene>
<accession>A0A077AX38</accession>